<dbReference type="SUPFAM" id="SSF52266">
    <property type="entry name" value="SGNH hydrolase"/>
    <property type="match status" value="1"/>
</dbReference>
<proteinExistence type="predicted"/>
<dbReference type="Gene3D" id="3.40.50.1110">
    <property type="entry name" value="SGNH hydrolase"/>
    <property type="match status" value="1"/>
</dbReference>
<reference evidence="1" key="1">
    <citation type="journal article" date="2024" name="J. Gen. Virol.">
        <title>Novel phages of Pseudomonas syringae unveil numerous potential auxiliary metabolic genes.</title>
        <authorList>
            <person name="Feltin C."/>
            <person name="Garneau J.R."/>
            <person name="Morris C.E."/>
            <person name="Berard A."/>
            <person name="Torres-Barcelo C."/>
        </authorList>
    </citation>
    <scope>NUCLEOTIDE SEQUENCE</scope>
</reference>
<sequence>MALAKGTATITATAQEGFTSQCALTVSDEVITKEAWDSATKVALWEGDSLTSFEDGRSFAGNMQLASGSKMRFSAHNGQAGTDGTGGHKLQDVLAEVQRNLTENPKMTDIFIHCGTNNYMDTSAADALSLATQIIDAYNAGGVRVHWLQILPRVVLQSGAPAKFRLAFNYGLANMKGKNLHVFNGDKWYDPTDTTVSEDGTHQTSKGGRLLMAGVTGAYFTFPATTWTDLLPVNRMVNQALSSASGNGTVTNGTGAVCRNYVVDNQSGATMVVTMVVENGVNVIQVDLTGSATSAGLVTIYQNNTNLKALAGQAVEGGTQIAMSGTASADPKGLQAWALADIKTGGGRLFHDQTLDTHGAVPAYSGPARILPKILTTDATAAKLGLSVRLAVGAVDVRLKYYPPRFGIFELDV</sequence>
<dbReference type="EMBL" id="PP179313">
    <property type="protein sequence ID" value="XAI69786.1"/>
    <property type="molecule type" value="Genomic_DNA"/>
</dbReference>
<organism evidence="1">
    <name type="scientific">Pseudomonas phage Ghual01</name>
    <dbReference type="NCBI Taxonomy" id="3138534"/>
    <lineage>
        <taxon>Viruses</taxon>
        <taxon>Duplodnaviria</taxon>
        <taxon>Heunggongvirae</taxon>
        <taxon>Uroviricota</taxon>
        <taxon>Caudoviricetes</taxon>
        <taxon>Autographivirales</taxon>
        <taxon>Autotranscriptaviridae</taxon>
        <taxon>Studiervirinae</taxon>
        <taxon>Ghunavirus</taxon>
    </lineage>
</organism>
<accession>A0AAU6VZC6</accession>
<protein>
    <submittedName>
        <fullName evidence="1">Minor capsid protein</fullName>
    </submittedName>
</protein>
<name>A0AAU6VZC6_9CAUD</name>
<evidence type="ECO:0000313" key="1">
    <source>
        <dbReference type="EMBL" id="XAI69786.1"/>
    </source>
</evidence>
<gene>
    <name evidence="1" type="ORF">Ghual01_00036</name>
</gene>
<dbReference type="InterPro" id="IPR036514">
    <property type="entry name" value="SGNH_hydro_sf"/>
</dbReference>